<dbReference type="EMBL" id="CP159373">
    <property type="protein sequence ID" value="XCN75470.1"/>
    <property type="molecule type" value="Genomic_DNA"/>
</dbReference>
<reference evidence="1" key="1">
    <citation type="journal article" date="2024" name="Syst. Appl. Microbiol.">
        <title>First single-strain enrichments of Electrothrix cable bacteria, description of E. aestuarii sp. nov. and E. rattekaaiensis sp. nov., and proposal of a cable bacteria taxonomy following the rules of the SeqCode.</title>
        <authorList>
            <person name="Plum-Jensen L.E."/>
            <person name="Schramm A."/>
            <person name="Marshall I.P.G."/>
        </authorList>
    </citation>
    <scope>NUCLEOTIDE SEQUENCE</scope>
    <source>
        <strain evidence="1">Rat1</strain>
    </source>
</reference>
<gene>
    <name evidence="1" type="ORF">Q3M24_18570</name>
</gene>
<name>A0AAU8M2P3_9BACT</name>
<protein>
    <submittedName>
        <fullName evidence="1">Helix-turn-helix domain-containing protein</fullName>
    </submittedName>
</protein>
<reference evidence="1" key="2">
    <citation type="submission" date="2024-06" db="EMBL/GenBank/DDBJ databases">
        <authorList>
            <person name="Plum-Jensen L.E."/>
            <person name="Schramm A."/>
            <person name="Marshall I.P.G."/>
        </authorList>
    </citation>
    <scope>NUCLEOTIDE SEQUENCE</scope>
    <source>
        <strain evidence="1">Rat1</strain>
    </source>
</reference>
<dbReference type="SUPFAM" id="SSF46689">
    <property type="entry name" value="Homeodomain-like"/>
    <property type="match status" value="1"/>
</dbReference>
<accession>A0AAU8M2P3</accession>
<sequence>MRYISSLDSLEKLTLEEGFRNHTKHHFRSRCKSILMSDEGFSVPEIARFFKVRTRTIYTWFDRWESFGVSGLTILPGRGRRTVLNEVSSDEISIIEKAVSEHPQNLGGVCKHLQEQLGLSVTKKMLQRFLKKTRLFLETP</sequence>
<dbReference type="InterPro" id="IPR009057">
    <property type="entry name" value="Homeodomain-like_sf"/>
</dbReference>
<dbReference type="Pfam" id="PF13384">
    <property type="entry name" value="HTH_23"/>
    <property type="match status" value="1"/>
</dbReference>
<dbReference type="AlphaFoldDB" id="A0AAU8M2P3"/>
<proteinExistence type="predicted"/>
<organism evidence="1">
    <name type="scientific">Candidatus Electrothrix aestuarii</name>
    <dbReference type="NCBI Taxonomy" id="3062594"/>
    <lineage>
        <taxon>Bacteria</taxon>
        <taxon>Pseudomonadati</taxon>
        <taxon>Thermodesulfobacteriota</taxon>
        <taxon>Desulfobulbia</taxon>
        <taxon>Desulfobulbales</taxon>
        <taxon>Desulfobulbaceae</taxon>
        <taxon>Candidatus Electrothrix</taxon>
    </lineage>
</organism>
<dbReference type="KEGG" id="eaj:Q3M24_18570"/>
<evidence type="ECO:0000313" key="1">
    <source>
        <dbReference type="EMBL" id="XCN75470.1"/>
    </source>
</evidence>